<evidence type="ECO:0000313" key="6">
    <source>
        <dbReference type="EMBL" id="RMX53369.1"/>
    </source>
</evidence>
<evidence type="ECO:0000256" key="5">
    <source>
        <dbReference type="SAM" id="MobiDB-lite"/>
    </source>
</evidence>
<gene>
    <name evidence="6" type="ORF">pdam_00024685</name>
</gene>
<dbReference type="EMBL" id="RCHS01001462">
    <property type="protein sequence ID" value="RMX53369.1"/>
    <property type="molecule type" value="Genomic_DNA"/>
</dbReference>
<proteinExistence type="inferred from homology"/>
<feature type="compositionally biased region" description="Low complexity" evidence="5">
    <location>
        <begin position="84"/>
        <end position="93"/>
    </location>
</feature>
<evidence type="ECO:0000256" key="2">
    <source>
        <dbReference type="ARBA" id="ARBA00006524"/>
    </source>
</evidence>
<comment type="caution">
    <text evidence="6">The sequence shown here is derived from an EMBL/GenBank/DDBJ whole genome shotgun (WGS) entry which is preliminary data.</text>
</comment>
<organism evidence="6 7">
    <name type="scientific">Pocillopora damicornis</name>
    <name type="common">Cauliflower coral</name>
    <name type="synonym">Millepora damicornis</name>
    <dbReference type="NCBI Taxonomy" id="46731"/>
    <lineage>
        <taxon>Eukaryota</taxon>
        <taxon>Metazoa</taxon>
        <taxon>Cnidaria</taxon>
        <taxon>Anthozoa</taxon>
        <taxon>Hexacorallia</taxon>
        <taxon>Scleractinia</taxon>
        <taxon>Astrocoeniina</taxon>
        <taxon>Pocilloporidae</taxon>
        <taxon>Pocillopora</taxon>
    </lineage>
</organism>
<dbReference type="GO" id="GO:0006364">
    <property type="term" value="P:rRNA processing"/>
    <property type="evidence" value="ECO:0007669"/>
    <property type="project" value="UniProtKB-KW"/>
</dbReference>
<feature type="compositionally biased region" description="Polar residues" evidence="5">
    <location>
        <begin position="140"/>
        <end position="161"/>
    </location>
</feature>
<dbReference type="PANTHER" id="PTHR21250">
    <property type="entry name" value="PRE-RRNA-PROCESSING PROTEIN TSR2 HOMOLOG"/>
    <property type="match status" value="1"/>
</dbReference>
<feature type="region of interest" description="Disordered" evidence="5">
    <location>
        <begin position="80"/>
        <end position="128"/>
    </location>
</feature>
<reference evidence="6 7" key="1">
    <citation type="journal article" date="2018" name="Sci. Rep.">
        <title>Comparative analysis of the Pocillopora damicornis genome highlights role of immune system in coral evolution.</title>
        <authorList>
            <person name="Cunning R."/>
            <person name="Bay R.A."/>
            <person name="Gillette P."/>
            <person name="Baker A.C."/>
            <person name="Traylor-Knowles N."/>
        </authorList>
    </citation>
    <scope>NUCLEOTIDE SEQUENCE [LARGE SCALE GENOMIC DNA]</scope>
    <source>
        <strain evidence="6">RSMAS</strain>
        <tissue evidence="6">Whole animal</tissue>
    </source>
</reference>
<evidence type="ECO:0000256" key="1">
    <source>
        <dbReference type="ARBA" id="ARBA00002210"/>
    </source>
</evidence>
<comment type="similarity">
    <text evidence="2">Belongs to the TSR2 family.</text>
</comment>
<accession>A0A3M6UII5</accession>
<dbReference type="Proteomes" id="UP000275408">
    <property type="component" value="Unassembled WGS sequence"/>
</dbReference>
<evidence type="ECO:0000313" key="7">
    <source>
        <dbReference type="Proteomes" id="UP000275408"/>
    </source>
</evidence>
<evidence type="ECO:0000256" key="4">
    <source>
        <dbReference type="ARBA" id="ARBA00022552"/>
    </source>
</evidence>
<feature type="region of interest" description="Disordered" evidence="5">
    <location>
        <begin position="140"/>
        <end position="178"/>
    </location>
</feature>
<keyword evidence="7" id="KW-1185">Reference proteome</keyword>
<feature type="non-terminal residue" evidence="6">
    <location>
        <position position="178"/>
    </location>
</feature>
<dbReference type="Pfam" id="PF10273">
    <property type="entry name" value="WGG"/>
    <property type="match status" value="1"/>
</dbReference>
<sequence>MAEENSDILLGSVQFVLSNWSVLQLAVENSFGGADTTEKAKWMVDVVNQVAQKLCEFHRLWKEGKLLQMQQQISSAPVKKFTPAVKSKASAAHSDSDDDDNDEEQLRGTEVPCNGYHKDDRSNSSTINQQFNGLNISENSAQCQPSCSQTGATGNEVSSVANPGKGLEVPEPSLVKPV</sequence>
<dbReference type="AlphaFoldDB" id="A0A3M6UII5"/>
<evidence type="ECO:0000256" key="3">
    <source>
        <dbReference type="ARBA" id="ARBA00017551"/>
    </source>
</evidence>
<dbReference type="InterPro" id="IPR019398">
    <property type="entry name" value="Pre-rRNA_process_TSR2"/>
</dbReference>
<keyword evidence="4" id="KW-0698">rRNA processing</keyword>
<dbReference type="OrthoDB" id="263560at2759"/>
<protein>
    <recommendedName>
        <fullName evidence="3">Pre-rRNA-processing protein TSR2 homolog</fullName>
    </recommendedName>
</protein>
<comment type="function">
    <text evidence="1">May be involved in 20S pre-rRNA processing.</text>
</comment>
<name>A0A3M6UII5_POCDA</name>
<dbReference type="STRING" id="46731.A0A3M6UII5"/>